<keyword evidence="1" id="KW-0833">Ubl conjugation pathway</keyword>
<dbReference type="EMBL" id="JAIZAY010000018">
    <property type="protein sequence ID" value="KAJ8025184.1"/>
    <property type="molecule type" value="Genomic_DNA"/>
</dbReference>
<protein>
    <recommendedName>
        <fullName evidence="2">HECT domain-containing protein</fullName>
    </recommendedName>
</protein>
<organism evidence="3 4">
    <name type="scientific">Holothuria leucospilota</name>
    <name type="common">Black long sea cucumber</name>
    <name type="synonym">Mertensiothuria leucospilota</name>
    <dbReference type="NCBI Taxonomy" id="206669"/>
    <lineage>
        <taxon>Eukaryota</taxon>
        <taxon>Metazoa</taxon>
        <taxon>Echinodermata</taxon>
        <taxon>Eleutherozoa</taxon>
        <taxon>Echinozoa</taxon>
        <taxon>Holothuroidea</taxon>
        <taxon>Aspidochirotacea</taxon>
        <taxon>Aspidochirotida</taxon>
        <taxon>Holothuriidae</taxon>
        <taxon>Holothuria</taxon>
    </lineage>
</organism>
<sequence length="586" mass="66158">MTDLMTDDQLKRYLLFAGDGLFIRQHCSTVTEAQSSSSGDVFKMHKKTKLIEKLRTKLKKEQGMNQVTRTIMARAKCWVIKMQQKKTGKFKLAGFTILTKGSVDDFDVSLLDVAKQEVPPNETVFQMYDKHKLPLLRLYIGTKPKLVQSSAISIKSDSSLDEDDSLDCCFVDPFQLDVSQAGASPASANHDVDAEVQPDVDNLIDLSHDVVAYEVEIPNTADKGQPEGYVSSLSGTPTVQFPVIAQSDDDNDDTIPVCETQEIVVRRSNLFEDFISVFSEKEIMDRKLDVRIVETNGEIEKGEGDGVFRDAVTEFWSMFCRVSNGDVYKVPVIRHDFDSDRWESIARIFVKGWKDTGYFPIIIAPAFMEECIFGSHSNADILHSFMLYVSSFERDVLEGALKGFPDDTDELLDILSGYDCKKIPRSGEFKSLLQEIAHKELIQKPMFVINSWRPVASHMSQDLDRKSLSALYRDLSPNVKGVIALLKTDSCINSTETTVFGYLKKFIRSLNQNDLKLFLRFCTGSDLLTCNLISVTFNQSDGFTRSPIAHTCTCTLEIPVTYETFTDLKNDFTQILRSNVWIMDLK</sequence>
<accession>A0A9Q0YR98</accession>
<proteinExistence type="predicted"/>
<evidence type="ECO:0000313" key="4">
    <source>
        <dbReference type="Proteomes" id="UP001152320"/>
    </source>
</evidence>
<dbReference type="Proteomes" id="UP001152320">
    <property type="component" value="Chromosome 18"/>
</dbReference>
<dbReference type="InterPro" id="IPR035983">
    <property type="entry name" value="Hect_E3_ubiquitin_ligase"/>
</dbReference>
<dbReference type="InterPro" id="IPR000569">
    <property type="entry name" value="HECT_dom"/>
</dbReference>
<dbReference type="SUPFAM" id="SSF56204">
    <property type="entry name" value="Hect, E3 ligase catalytic domain"/>
    <property type="match status" value="1"/>
</dbReference>
<name>A0A9Q0YR98_HOLLE</name>
<evidence type="ECO:0000313" key="3">
    <source>
        <dbReference type="EMBL" id="KAJ8025184.1"/>
    </source>
</evidence>
<dbReference type="Pfam" id="PF00632">
    <property type="entry name" value="HECT"/>
    <property type="match status" value="1"/>
</dbReference>
<keyword evidence="4" id="KW-1185">Reference proteome</keyword>
<dbReference type="AlphaFoldDB" id="A0A9Q0YR98"/>
<feature type="domain" description="HECT" evidence="2">
    <location>
        <begin position="495"/>
        <end position="574"/>
    </location>
</feature>
<evidence type="ECO:0000256" key="1">
    <source>
        <dbReference type="ARBA" id="ARBA00022786"/>
    </source>
</evidence>
<comment type="caution">
    <text evidence="3">The sequence shown here is derived from an EMBL/GenBank/DDBJ whole genome shotgun (WGS) entry which is preliminary data.</text>
</comment>
<gene>
    <name evidence="3" type="ORF">HOLleu_35318</name>
</gene>
<dbReference type="OrthoDB" id="6755555at2759"/>
<dbReference type="GO" id="GO:0004842">
    <property type="term" value="F:ubiquitin-protein transferase activity"/>
    <property type="evidence" value="ECO:0007669"/>
    <property type="project" value="InterPro"/>
</dbReference>
<dbReference type="Gene3D" id="3.30.2410.10">
    <property type="entry name" value="Hect, E3 ligase catalytic domain"/>
    <property type="match status" value="1"/>
</dbReference>
<evidence type="ECO:0000259" key="2">
    <source>
        <dbReference type="Pfam" id="PF00632"/>
    </source>
</evidence>
<reference evidence="3" key="1">
    <citation type="submission" date="2021-10" db="EMBL/GenBank/DDBJ databases">
        <title>Tropical sea cucumber genome reveals ecological adaptation and Cuvierian tubules defense mechanism.</title>
        <authorList>
            <person name="Chen T."/>
        </authorList>
    </citation>
    <scope>NUCLEOTIDE SEQUENCE</scope>
    <source>
        <strain evidence="3">Nanhai2018</strain>
        <tissue evidence="3">Muscle</tissue>
    </source>
</reference>